<feature type="compositionally biased region" description="Basic and acidic residues" evidence="1">
    <location>
        <begin position="2414"/>
        <end position="2433"/>
    </location>
</feature>
<evidence type="ECO:0000313" key="3">
    <source>
        <dbReference type="Proteomes" id="UP000007129"/>
    </source>
</evidence>
<feature type="region of interest" description="Disordered" evidence="1">
    <location>
        <begin position="1894"/>
        <end position="1926"/>
    </location>
</feature>
<feature type="region of interest" description="Disordered" evidence="1">
    <location>
        <begin position="1"/>
        <end position="53"/>
    </location>
</feature>
<dbReference type="STRING" id="1126212.K2RT78"/>
<proteinExistence type="predicted"/>
<feature type="compositionally biased region" description="Polar residues" evidence="1">
    <location>
        <begin position="1"/>
        <end position="10"/>
    </location>
</feature>
<feature type="compositionally biased region" description="Polar residues" evidence="1">
    <location>
        <begin position="368"/>
        <end position="377"/>
    </location>
</feature>
<feature type="compositionally biased region" description="Basic and acidic residues" evidence="1">
    <location>
        <begin position="1894"/>
        <end position="1903"/>
    </location>
</feature>
<name>K2RT78_MACPH</name>
<reference evidence="2 3" key="1">
    <citation type="journal article" date="2012" name="BMC Genomics">
        <title>Tools to kill: Genome of one of the most destructive plant pathogenic fungi Macrophomina phaseolina.</title>
        <authorList>
            <person name="Islam M.S."/>
            <person name="Haque M.S."/>
            <person name="Islam M.M."/>
            <person name="Emdad E.M."/>
            <person name="Halim A."/>
            <person name="Hossen Q.M.M."/>
            <person name="Hossain M.Z."/>
            <person name="Ahmed B."/>
            <person name="Rahim S."/>
            <person name="Rahman M.S."/>
            <person name="Alam M.M."/>
            <person name="Hou S."/>
            <person name="Wan X."/>
            <person name="Saito J.A."/>
            <person name="Alam M."/>
        </authorList>
    </citation>
    <scope>NUCLEOTIDE SEQUENCE [LARGE SCALE GENOMIC DNA]</scope>
    <source>
        <strain evidence="2 3">MS6</strain>
    </source>
</reference>
<dbReference type="HOGENOM" id="CLU_228421_0_0_1"/>
<feature type="region of interest" description="Disordered" evidence="1">
    <location>
        <begin position="2405"/>
        <end position="2441"/>
    </location>
</feature>
<feature type="region of interest" description="Disordered" evidence="1">
    <location>
        <begin position="742"/>
        <end position="771"/>
    </location>
</feature>
<comment type="caution">
    <text evidence="2">The sequence shown here is derived from an EMBL/GenBank/DDBJ whole genome shotgun (WGS) entry which is preliminary data.</text>
</comment>
<feature type="compositionally biased region" description="Basic and acidic residues" evidence="1">
    <location>
        <begin position="1914"/>
        <end position="1923"/>
    </location>
</feature>
<feature type="compositionally biased region" description="Low complexity" evidence="1">
    <location>
        <begin position="1101"/>
        <end position="1110"/>
    </location>
</feature>
<feature type="region of interest" description="Disordered" evidence="1">
    <location>
        <begin position="334"/>
        <end position="407"/>
    </location>
</feature>
<accession>K2RT78</accession>
<feature type="region of interest" description="Disordered" evidence="1">
    <location>
        <begin position="1088"/>
        <end position="1235"/>
    </location>
</feature>
<evidence type="ECO:0008006" key="4">
    <source>
        <dbReference type="Google" id="ProtNLM"/>
    </source>
</evidence>
<feature type="compositionally biased region" description="Polar residues" evidence="1">
    <location>
        <begin position="1122"/>
        <end position="1132"/>
    </location>
</feature>
<organism evidence="2 3">
    <name type="scientific">Macrophomina phaseolina (strain MS6)</name>
    <name type="common">Charcoal rot fungus</name>
    <dbReference type="NCBI Taxonomy" id="1126212"/>
    <lineage>
        <taxon>Eukaryota</taxon>
        <taxon>Fungi</taxon>
        <taxon>Dikarya</taxon>
        <taxon>Ascomycota</taxon>
        <taxon>Pezizomycotina</taxon>
        <taxon>Dothideomycetes</taxon>
        <taxon>Dothideomycetes incertae sedis</taxon>
        <taxon>Botryosphaeriales</taxon>
        <taxon>Botryosphaeriaceae</taxon>
        <taxon>Macrophomina</taxon>
    </lineage>
</organism>
<feature type="compositionally biased region" description="Polar residues" evidence="1">
    <location>
        <begin position="1210"/>
        <end position="1221"/>
    </location>
</feature>
<dbReference type="InParanoid" id="K2RT78"/>
<dbReference type="OrthoDB" id="3946773at2759"/>
<evidence type="ECO:0000313" key="2">
    <source>
        <dbReference type="EMBL" id="EKG13414.1"/>
    </source>
</evidence>
<dbReference type="Proteomes" id="UP000007129">
    <property type="component" value="Unassembled WGS sequence"/>
</dbReference>
<dbReference type="VEuPathDB" id="FungiDB:MPH_09440"/>
<dbReference type="eggNOG" id="ENOG502TF2Z">
    <property type="taxonomic scope" value="Eukaryota"/>
</dbReference>
<gene>
    <name evidence="2" type="ORF">MPH_09440</name>
</gene>
<feature type="compositionally biased region" description="Low complexity" evidence="1">
    <location>
        <begin position="1139"/>
        <end position="1186"/>
    </location>
</feature>
<protein>
    <recommendedName>
        <fullName evidence="4">Ubiquitin-like protease family profile domain-containing protein</fullName>
    </recommendedName>
</protein>
<dbReference type="EMBL" id="AHHD01000413">
    <property type="protein sequence ID" value="EKG13414.1"/>
    <property type="molecule type" value="Genomic_DNA"/>
</dbReference>
<sequence length="2515" mass="281378">MAPKVQTTLQFLPEKKYPKPTRPAPATTSSFGSKKRKSDEGVSGNATKKGKTNRGHYCAEYDRLKKGCEEYMERTIRAKAENKIDIGARRLNLAEMALAILSVTERISQHSAVKFCFYDAGNHANIWYGMTEMSLDANRDDKPLLLPWIIRSHHDSGDVLYNEDIASDPSHSILCDARPGMHGDMECVYVYIYDSYPSPNRKDAAEVEQQVEDYLKKSSWFKPNSGRYIFQWRDSIKHTITQKGGVGCGFHVILNAWIRAFGLMPSKAHLKAIGDEAFYEEVVPLVRMAIHGAASSDLIFAFLVCHGFIGPDVAVDGDRKFGRTIPLHNEDHARKLLPKLRNRENKKGLHGASTPTELSAARKPTEANAASSGSSEPPTKEQKAQRGAPDEAVPQKPKDQGGAPRALAKLSRDDYCARLEGKGNCTASRAACREKLVKNLELAGLDEPIDLTPHRDLGLSEIALGILSVTEAISSEQGNRRFCLYDVRACAADGVQSGPTSSSSGIFRGGYPILMPWAPNDGEGANRYLVHACMGERDGKPVVRCSIYTSFPRPAARNEEDAVYDAIIIRLIECRWYTRKEKVNFDFWWWHSRRNTVQQRGRTSGFHVLVNAWILALGLRPSQKNLKAVEADEHYRWMTGFIVSAIHGSLSFESLLAFLVCAGYVDADAVVPEYCRFTWTAPLHSAQTVTDRLARKRLVYGKKQTEAQAGKNGQVQGGDKKAGGEPAVYKETVQVTAEDAAKNMGKQRVKPAAKISQKDAPAVDTGSKGNNSDDPCAYYKARLWEETGLKDKVLKALRIEEVGVRWNKDLQDTEIIQAILAVTEAVSQQGTTKFSLYNPVQWTHLAQLIMANGAEKWRAVAQGQGTKFDMHRRDRPIIMPWGIYHNRKATRAEKAKSKQFLEITGTGGHHMLVMAYREASGDSEQIHVMIYDSLPRYALINREDAQRQIKEMLSTSWSYPTDTKWLFEWPPVLQQRSSTGCGINAILSAWSLALGLQPPSAARGNNIKKTPDQFYKHAADIIRCAVHGTATLDTIMAFFRCWDFLEDPKKAVEPSRKFNKTFAIQTDYALRDLIEWRRKVSEDIANEKQAAKQVESNPNDAAAATGPASAESNPLFSKSPRTRNPFSLQSTAPALHPFGPKSSPGMPKSSGPGLFDSDATLATARAQEAAAAATGAAKQKLQQPEPTSAPPPPPPCLSCPIRGHCRKDPNPNQKTAQKNASPPQPKSPRDGWPTSARRPWLTASFPSLPYYADVYHGAALKNWVQAKHAQALAAGYYPDPVPAAVPWRDKHLGAGLMVRAMHAVTEGVSAHAGPDDSACYSVSAYARARDAQDDKRIELTERDVVVGTRQPMWFPLVMQWKEQRQLMPGEQEVHLVEVFVARAEDMSKCVVMNIFTDEVGGRSHDERREVEGDARSLLKGLKWWEGLQGDGAGELPRDRIKYEWVETRRRSSRAAGSLHVVLDAWCRALGLCPTSKERDKACLPGASKEEYQAYWEQLHQRAAELIARVVHGCINAEQLLASLRALDWLDEDGPPIVLDEAVAFKSAVAFPDDKALQGHFDELYPRLLGPASAAHTTGSAAVPWITKPFAFTRPYDPSFAGKALDDWLDEQREHASRTGAFRPLHSIPRVPRDAHLSDGQMIRAIMAVTEAIGQRHACYGVRTYERARSGESELSREDVIIGKRRPVFLPLVVGQREGVVARRECDVHLLEVHHDRINYPEQPIVMRYWTDHIGMSLEQKVRVQTEAIKLVRRLKWWHDEEDASDDDNNDKLSWSRHIWTQTMHRSTKAAGSLHVVLDAWCSALNLTPNDTERAEVEKAKVEKPEAYQNHWKKKHEIIASLIDVATQGWMNAELLVAHLRSLDWARETGPIDLRAKGKEDLNFRSGVAFPDDKALQQHIDGKLPRSSTPYSGGKGKDQNDSGDRPTCLNCPVNNHCAKKDRLIDGNPMKKRSDTMQQRKWKPAFWPEVLKEYPCHCQFATERLKTLRELAASEELKRGSEKVAEDFSSKRGWAFPALIRAIASVTEAISMNGYQGNKDEKALFSLYDWKLSEAMAEEGGSGKQALRLKSLASGGRRGKCGEQIIIPLAYNHLVTASTRRTSGIPRPEITHYYLNDPTEPALPNDDIKTQKEGEAETVLDGMHWFHGPLDMTHGTQRYHHTWYSVAPLKPLPEYKQLGNQSKDTGAAKLKYLVHAGLHLVLNAWVIAFGFRPPTTGLRFTDYADLWELVLLACQGIIDSATIVGLLRCVGWIQGEGVEVPESRRFNETARFVDNEHMSKHFEWVKLRSDLLDRWSDLPADYRTTMENWHEKMEEAKRRSAEDPEDPQSLAAWSAANHANIAYENAAAKCPEADATYKEAAARYSKAFDKDKPSLSYVLNAKRELLYTPGCSPAFLGQVPKLIAEDEQNGKGQESMAREAKRQAERAERAERANKATETSSLALGKRKRDERLLVVNSESDVYQEMLTQHKGKGLQRARREDLAKLFENPPQNVYAPNIFRRMVDAAERYFFAYENA</sequence>
<evidence type="ECO:0000256" key="1">
    <source>
        <dbReference type="SAM" id="MobiDB-lite"/>
    </source>
</evidence>
<feature type="compositionally biased region" description="Pro residues" evidence="1">
    <location>
        <begin position="1187"/>
        <end position="1197"/>
    </location>
</feature>